<dbReference type="EMBL" id="PDYF01000083">
    <property type="protein sequence ID" value="PHU33806.1"/>
    <property type="molecule type" value="Genomic_DNA"/>
</dbReference>
<name>A0A2G3DRY8_9FIRM</name>
<proteinExistence type="predicted"/>
<evidence type="ECO:0000313" key="2">
    <source>
        <dbReference type="EMBL" id="PHU33806.1"/>
    </source>
</evidence>
<reference evidence="2 3" key="1">
    <citation type="submission" date="2017-10" db="EMBL/GenBank/DDBJ databases">
        <title>Resolving the taxonomy of Roseburia spp., Eubacterium rectale and Agathobacter spp. through phylogenomic analysis.</title>
        <authorList>
            <person name="Sheridan P.O."/>
            <person name="Walker A.W."/>
            <person name="Duncan S.H."/>
            <person name="Scott K.P."/>
            <person name="Toole P.W.O."/>
            <person name="Luis P."/>
            <person name="Flint H.J."/>
        </authorList>
    </citation>
    <scope>NUCLEOTIDE SEQUENCE [LARGE SCALE GENOMIC DNA]</scope>
    <source>
        <strain evidence="2 3">JK626</strain>
    </source>
</reference>
<dbReference type="AlphaFoldDB" id="A0A2G3DRY8"/>
<sequence length="129" mass="14812">MANILWQDRKRYFGLPLSFTKYSLSDDRLFVETGLLNLEQNEVRLYRILDLQLKRSLGQRIFGVGSIIVTSSDKSLGKFEIRNIKDSSNVKEKLSTLVEQQREAKRVVGREFMGGADDMDDDDLHDGVL</sequence>
<accession>A0A2G3DRY8</accession>
<dbReference type="Proteomes" id="UP000225889">
    <property type="component" value="Unassembled WGS sequence"/>
</dbReference>
<reference evidence="2 3" key="2">
    <citation type="submission" date="2017-10" db="EMBL/GenBank/DDBJ databases">
        <authorList>
            <person name="Banno H."/>
            <person name="Chua N.-H."/>
        </authorList>
    </citation>
    <scope>NUCLEOTIDE SEQUENCE [LARGE SCALE GENOMIC DNA]</scope>
    <source>
        <strain evidence="2 3">JK626</strain>
    </source>
</reference>
<evidence type="ECO:0000259" key="1">
    <source>
        <dbReference type="Pfam" id="PF03703"/>
    </source>
</evidence>
<dbReference type="InterPro" id="IPR005182">
    <property type="entry name" value="YdbS-like_PH"/>
</dbReference>
<dbReference type="Pfam" id="PF03703">
    <property type="entry name" value="bPH_2"/>
    <property type="match status" value="1"/>
</dbReference>
<comment type="caution">
    <text evidence="2">The sequence shown here is derived from an EMBL/GenBank/DDBJ whole genome shotgun (WGS) entry which is preliminary data.</text>
</comment>
<dbReference type="RefSeq" id="WP_090155512.1">
    <property type="nucleotide sequence ID" value="NZ_PDYF01000083.1"/>
</dbReference>
<gene>
    <name evidence="2" type="ORF">CSX01_14225</name>
</gene>
<evidence type="ECO:0000313" key="3">
    <source>
        <dbReference type="Proteomes" id="UP000225889"/>
    </source>
</evidence>
<protein>
    <recommendedName>
        <fullName evidence="1">YdbS-like PH domain-containing protein</fullName>
    </recommendedName>
</protein>
<organism evidence="2 3">
    <name type="scientific">Pseudobutyrivibrio ruminis</name>
    <dbReference type="NCBI Taxonomy" id="46206"/>
    <lineage>
        <taxon>Bacteria</taxon>
        <taxon>Bacillati</taxon>
        <taxon>Bacillota</taxon>
        <taxon>Clostridia</taxon>
        <taxon>Lachnospirales</taxon>
        <taxon>Lachnospiraceae</taxon>
        <taxon>Pseudobutyrivibrio</taxon>
    </lineage>
</organism>
<feature type="domain" description="YdbS-like PH" evidence="1">
    <location>
        <begin position="19"/>
        <end position="93"/>
    </location>
</feature>